<evidence type="ECO:0008006" key="4">
    <source>
        <dbReference type="Google" id="ProtNLM"/>
    </source>
</evidence>
<feature type="compositionally biased region" description="Acidic residues" evidence="1">
    <location>
        <begin position="77"/>
        <end position="92"/>
    </location>
</feature>
<accession>A0A8J3CMW2</accession>
<dbReference type="SUPFAM" id="SSF74653">
    <property type="entry name" value="TolA/TonB C-terminal domain"/>
    <property type="match status" value="1"/>
</dbReference>
<gene>
    <name evidence="2" type="ORF">GCM10009069_01950</name>
</gene>
<reference evidence="2" key="2">
    <citation type="submission" date="2020-09" db="EMBL/GenBank/DDBJ databases">
        <authorList>
            <person name="Sun Q."/>
            <person name="Kim S."/>
        </authorList>
    </citation>
    <scope>NUCLEOTIDE SEQUENCE</scope>
    <source>
        <strain evidence="2">KCTC 32513</strain>
    </source>
</reference>
<protein>
    <recommendedName>
        <fullName evidence="4">Cell division and transport-associated protein TolA</fullName>
    </recommendedName>
</protein>
<evidence type="ECO:0000313" key="2">
    <source>
        <dbReference type="EMBL" id="GHA82411.1"/>
    </source>
</evidence>
<dbReference type="Proteomes" id="UP000634004">
    <property type="component" value="Unassembled WGS sequence"/>
</dbReference>
<dbReference type="Gene3D" id="3.30.1150.10">
    <property type="match status" value="1"/>
</dbReference>
<dbReference type="EMBL" id="BMZH01000001">
    <property type="protein sequence ID" value="GHA82411.1"/>
    <property type="molecule type" value="Genomic_DNA"/>
</dbReference>
<evidence type="ECO:0000313" key="3">
    <source>
        <dbReference type="Proteomes" id="UP000634004"/>
    </source>
</evidence>
<feature type="region of interest" description="Disordered" evidence="1">
    <location>
        <begin position="56"/>
        <end position="121"/>
    </location>
</feature>
<organism evidence="2 3">
    <name type="scientific">Algimonas arctica</name>
    <dbReference type="NCBI Taxonomy" id="1479486"/>
    <lineage>
        <taxon>Bacteria</taxon>
        <taxon>Pseudomonadati</taxon>
        <taxon>Pseudomonadota</taxon>
        <taxon>Alphaproteobacteria</taxon>
        <taxon>Maricaulales</taxon>
        <taxon>Robiginitomaculaceae</taxon>
        <taxon>Algimonas</taxon>
    </lineage>
</organism>
<dbReference type="AlphaFoldDB" id="A0A8J3CMW2"/>
<sequence length="277" mass="30701">MRAGLPISLFLHAGVLFGASVVFSTVEPLETGRVVPVELITVAEFTDIRASLERREPVVTPEPELPMQVETSVDNAAEVDDVINVAPDEEVTADPIAPPETLPEKSDEREPEPEPEPEKIVEAKKSFDLDRISSLIDKSKDTSTVADSQIADEGSEERIVYADQAREGIGSGTQMTLSELDALNSAMYRCWRTPVDVTDLEKLIVRLQVDMLPGGFIKDVQVIDRAASRRASPGNPFWDIAEMRAVQAVTKCAPYDFLPHEKFDQWQSLILNFRPKL</sequence>
<proteinExistence type="predicted"/>
<evidence type="ECO:0000256" key="1">
    <source>
        <dbReference type="SAM" id="MobiDB-lite"/>
    </source>
</evidence>
<comment type="caution">
    <text evidence="2">The sequence shown here is derived from an EMBL/GenBank/DDBJ whole genome shotgun (WGS) entry which is preliminary data.</text>
</comment>
<keyword evidence="3" id="KW-1185">Reference proteome</keyword>
<name>A0A8J3CMW2_9PROT</name>
<reference evidence="2" key="1">
    <citation type="journal article" date="2014" name="Int. J. Syst. Evol. Microbiol.">
        <title>Complete genome sequence of Corynebacterium casei LMG S-19264T (=DSM 44701T), isolated from a smear-ripened cheese.</title>
        <authorList>
            <consortium name="US DOE Joint Genome Institute (JGI-PGF)"/>
            <person name="Walter F."/>
            <person name="Albersmeier A."/>
            <person name="Kalinowski J."/>
            <person name="Ruckert C."/>
        </authorList>
    </citation>
    <scope>NUCLEOTIDE SEQUENCE</scope>
    <source>
        <strain evidence="2">KCTC 32513</strain>
    </source>
</reference>